<comment type="caution">
    <text evidence="1">The sequence shown here is derived from an EMBL/GenBank/DDBJ whole genome shotgun (WGS) entry which is preliminary data.</text>
</comment>
<sequence length="88" mass="9470">MSITRHFSDTRTETGRVRILLRAGLVLLNAEGAGWHHSSQHASLQDAALELAMLPQLGADLYACALSDLEEQLAKEGAAPDEPFWGAA</sequence>
<accession>A0A7C9M7U3</accession>
<name>A0A7C9M7U3_9DEIO</name>
<organism evidence="1 2">
    <name type="scientific">Deinococcus arboris</name>
    <dbReference type="NCBI Taxonomy" id="2682977"/>
    <lineage>
        <taxon>Bacteria</taxon>
        <taxon>Thermotogati</taxon>
        <taxon>Deinococcota</taxon>
        <taxon>Deinococci</taxon>
        <taxon>Deinococcales</taxon>
        <taxon>Deinococcaceae</taxon>
        <taxon>Deinococcus</taxon>
    </lineage>
</organism>
<proteinExistence type="predicted"/>
<dbReference type="Proteomes" id="UP000483286">
    <property type="component" value="Unassembled WGS sequence"/>
</dbReference>
<protein>
    <submittedName>
        <fullName evidence="1">Uncharacterized protein</fullName>
    </submittedName>
</protein>
<gene>
    <name evidence="1" type="ORF">GO986_15435</name>
</gene>
<reference evidence="1 2" key="1">
    <citation type="submission" date="2019-12" db="EMBL/GenBank/DDBJ databases">
        <title>Deinococcus sp. HMF7620 Genome sequencing and assembly.</title>
        <authorList>
            <person name="Kang H."/>
            <person name="Kim H."/>
            <person name="Joh K."/>
        </authorList>
    </citation>
    <scope>NUCLEOTIDE SEQUENCE [LARGE SCALE GENOMIC DNA]</scope>
    <source>
        <strain evidence="1 2">HMF7620</strain>
    </source>
</reference>
<dbReference type="AlphaFoldDB" id="A0A7C9M7U3"/>
<dbReference type="EMBL" id="WQLB01000023">
    <property type="protein sequence ID" value="MVN88145.1"/>
    <property type="molecule type" value="Genomic_DNA"/>
</dbReference>
<keyword evidence="2" id="KW-1185">Reference proteome</keyword>
<evidence type="ECO:0000313" key="2">
    <source>
        <dbReference type="Proteomes" id="UP000483286"/>
    </source>
</evidence>
<evidence type="ECO:0000313" key="1">
    <source>
        <dbReference type="EMBL" id="MVN88145.1"/>
    </source>
</evidence>